<keyword evidence="6" id="KW-0500">Molybdenum</keyword>
<dbReference type="Gene3D" id="3.90.105.10">
    <property type="entry name" value="Molybdopterin biosynthesis moea protein, domain 2"/>
    <property type="match status" value="1"/>
</dbReference>
<evidence type="ECO:0000256" key="6">
    <source>
        <dbReference type="RuleBase" id="RU365090"/>
    </source>
</evidence>
<keyword evidence="4 6" id="KW-0501">Molybdenum cofactor biosynthesis</keyword>
<dbReference type="Pfam" id="PF03454">
    <property type="entry name" value="MoeA_C"/>
    <property type="match status" value="1"/>
</dbReference>
<dbReference type="SUPFAM" id="SSF53850">
    <property type="entry name" value="Periplasmic binding protein-like II"/>
    <property type="match status" value="1"/>
</dbReference>
<evidence type="ECO:0000256" key="1">
    <source>
        <dbReference type="ARBA" id="ARBA00002901"/>
    </source>
</evidence>
<comment type="function">
    <text evidence="1 6">Catalyzes the insertion of molybdate into adenylated molybdopterin with the concomitant release of AMP.</text>
</comment>
<dbReference type="InterPro" id="IPR036688">
    <property type="entry name" value="MoeA_C_domain_IV_sf"/>
</dbReference>
<dbReference type="CDD" id="cd00887">
    <property type="entry name" value="MoeA"/>
    <property type="match status" value="1"/>
</dbReference>
<name>A0A7U4DPK5_DESPD</name>
<keyword evidence="9" id="KW-1185">Reference proteome</keyword>
<keyword evidence="6" id="KW-0460">Magnesium</keyword>
<dbReference type="InterPro" id="IPR005111">
    <property type="entry name" value="MoeA_C_domain_IV"/>
</dbReference>
<keyword evidence="6" id="KW-0479">Metal-binding</keyword>
<dbReference type="Proteomes" id="UP000006365">
    <property type="component" value="Chromosome"/>
</dbReference>
<evidence type="ECO:0000256" key="2">
    <source>
        <dbReference type="ARBA" id="ARBA00005046"/>
    </source>
</evidence>
<dbReference type="GO" id="GO:0006777">
    <property type="term" value="P:Mo-molybdopterin cofactor biosynthetic process"/>
    <property type="evidence" value="ECO:0007669"/>
    <property type="project" value="UniProtKB-UniRule"/>
</dbReference>
<dbReference type="Gene3D" id="3.40.980.10">
    <property type="entry name" value="MoaB/Mog-like domain"/>
    <property type="match status" value="1"/>
</dbReference>
<dbReference type="InterPro" id="IPR036425">
    <property type="entry name" value="MoaB/Mog-like_dom_sf"/>
</dbReference>
<dbReference type="GO" id="GO:0061599">
    <property type="term" value="F:molybdopterin molybdotransferase activity"/>
    <property type="evidence" value="ECO:0007669"/>
    <property type="project" value="UniProtKB-UniRule"/>
</dbReference>
<gene>
    <name evidence="8" type="ordered locus">Despr_2093</name>
</gene>
<dbReference type="Pfam" id="PF12727">
    <property type="entry name" value="PBP_like"/>
    <property type="match status" value="1"/>
</dbReference>
<accession>A0A7U4DPK5</accession>
<organism evidence="8 9">
    <name type="scientific">Desulfobulbus propionicus (strain ATCC 33891 / DSM 2032 / VKM B-1956 / 1pr3)</name>
    <dbReference type="NCBI Taxonomy" id="577650"/>
    <lineage>
        <taxon>Bacteria</taxon>
        <taxon>Pseudomonadati</taxon>
        <taxon>Thermodesulfobacteriota</taxon>
        <taxon>Desulfobulbia</taxon>
        <taxon>Desulfobulbales</taxon>
        <taxon>Desulfobulbaceae</taxon>
        <taxon>Desulfobulbus</taxon>
    </lineage>
</organism>
<dbReference type="EC" id="2.10.1.1" evidence="6"/>
<evidence type="ECO:0000256" key="5">
    <source>
        <dbReference type="ARBA" id="ARBA00047317"/>
    </source>
</evidence>
<dbReference type="InterPro" id="IPR024370">
    <property type="entry name" value="PBP_domain"/>
</dbReference>
<comment type="pathway">
    <text evidence="2 6">Cofactor biosynthesis; molybdopterin biosynthesis.</text>
</comment>
<dbReference type="EMBL" id="CP002364">
    <property type="protein sequence ID" value="ADW18241.1"/>
    <property type="molecule type" value="Genomic_DNA"/>
</dbReference>
<dbReference type="PANTHER" id="PTHR10192:SF16">
    <property type="entry name" value="MOLYBDOPTERIN MOLYBDENUMTRANSFERASE"/>
    <property type="match status" value="1"/>
</dbReference>
<dbReference type="RefSeq" id="WP_015724780.1">
    <property type="nucleotide sequence ID" value="NC_014972.1"/>
</dbReference>
<comment type="cofactor">
    <cofactor evidence="6">
        <name>Mg(2+)</name>
        <dbReference type="ChEBI" id="CHEBI:18420"/>
    </cofactor>
</comment>
<dbReference type="Pfam" id="PF00994">
    <property type="entry name" value="MoCF_biosynth"/>
    <property type="match status" value="1"/>
</dbReference>
<evidence type="ECO:0000313" key="9">
    <source>
        <dbReference type="Proteomes" id="UP000006365"/>
    </source>
</evidence>
<dbReference type="GO" id="GO:0005829">
    <property type="term" value="C:cytosol"/>
    <property type="evidence" value="ECO:0007669"/>
    <property type="project" value="TreeGrafter"/>
</dbReference>
<dbReference type="NCBIfam" id="NF011068">
    <property type="entry name" value="PRK14498.1"/>
    <property type="match status" value="1"/>
</dbReference>
<comment type="catalytic activity">
    <reaction evidence="5">
        <text>adenylyl-molybdopterin + molybdate = Mo-molybdopterin + AMP + H(+)</text>
        <dbReference type="Rhea" id="RHEA:35047"/>
        <dbReference type="ChEBI" id="CHEBI:15378"/>
        <dbReference type="ChEBI" id="CHEBI:36264"/>
        <dbReference type="ChEBI" id="CHEBI:62727"/>
        <dbReference type="ChEBI" id="CHEBI:71302"/>
        <dbReference type="ChEBI" id="CHEBI:456215"/>
        <dbReference type="EC" id="2.10.1.1"/>
    </reaction>
</comment>
<dbReference type="InterPro" id="IPR036135">
    <property type="entry name" value="MoeA_linker/N_sf"/>
</dbReference>
<dbReference type="Gene3D" id="3.40.190.10">
    <property type="entry name" value="Periplasmic binding protein-like II"/>
    <property type="match status" value="1"/>
</dbReference>
<dbReference type="PANTHER" id="PTHR10192">
    <property type="entry name" value="MOLYBDOPTERIN BIOSYNTHESIS PROTEIN"/>
    <property type="match status" value="1"/>
</dbReference>
<sequence length="641" mass="69017">MQRKIYLDMHSREEAQRLFWSRFGQRTTEAETIPSRLARGRVTAAPVTARFSSPSFHSAAMDGLAVRAEDTFGASDDTPRTLRIDTGEAVPVNTGYPLPPDKNAVIMIENVLLADDGATGVIRAPVYPWQHVRKVGEDIVATELLFPTGHQLRPADIGALLTGGCATVRVRKRPKVVIIPTGSELVRLEDYPDAPPAGKTIESNATVLAGLAEQAGAEVAITPIISDDFATISRHLQATVASEADLVIINAGSSAGSADYTVRIIEQLGEILVHGITIMPGKPTILGVIDHKPVVGIPGYPVSAIIAMEQLVVPLLARMQGVHVDPPATVQAVLAKDLPSRSGIEEFRRMIVGRIDDRFVAVPLKQGAGAITTLTRANGMLRIAAASEGEIHGREVTIELLVPRPQAERTILCTGSHDLCLDVLGDLLRKQDPAYPLASTHVGSLGGLMALKQGMCHLAGSHLLDPMDGSYNTSYIRKHLAGRDIRAVTLVHREQGFIVPKGNPKNIASIHDLFGEGIRFINRQAGSGTRVLLDYELERHHLDPDAILGYDQDEYTHMAVAVAVLSGKVDTGLGIKSAANALGLDFVPLVEERYDLLLPGELFDTPMIQAVLTVINTADFRQAVEALGGYSTRETGRLVER</sequence>
<dbReference type="UniPathway" id="UPA00344"/>
<dbReference type="KEGG" id="dpr:Despr_2093"/>
<dbReference type="InterPro" id="IPR038987">
    <property type="entry name" value="MoeA-like"/>
</dbReference>
<feature type="domain" description="MoaB/Mog" evidence="7">
    <location>
        <begin position="177"/>
        <end position="318"/>
    </location>
</feature>
<dbReference type="GO" id="GO:0046872">
    <property type="term" value="F:metal ion binding"/>
    <property type="evidence" value="ECO:0007669"/>
    <property type="project" value="UniProtKB-UniRule"/>
</dbReference>
<evidence type="ECO:0000313" key="8">
    <source>
        <dbReference type="EMBL" id="ADW18241.1"/>
    </source>
</evidence>
<comment type="similarity">
    <text evidence="3 6">Belongs to the MoeA family.</text>
</comment>
<dbReference type="InterPro" id="IPR005110">
    <property type="entry name" value="MoeA_linker/N"/>
</dbReference>
<evidence type="ECO:0000256" key="4">
    <source>
        <dbReference type="ARBA" id="ARBA00023150"/>
    </source>
</evidence>
<keyword evidence="6" id="KW-0808">Transferase</keyword>
<dbReference type="Pfam" id="PF03453">
    <property type="entry name" value="MoeA_N"/>
    <property type="match status" value="1"/>
</dbReference>
<dbReference type="InterPro" id="IPR001453">
    <property type="entry name" value="MoaB/Mog_dom"/>
</dbReference>
<evidence type="ECO:0000259" key="7">
    <source>
        <dbReference type="SMART" id="SM00852"/>
    </source>
</evidence>
<dbReference type="SMART" id="SM00852">
    <property type="entry name" value="MoCF_biosynth"/>
    <property type="match status" value="1"/>
</dbReference>
<dbReference type="SUPFAM" id="SSF63867">
    <property type="entry name" value="MoeA C-terminal domain-like"/>
    <property type="match status" value="1"/>
</dbReference>
<evidence type="ECO:0000256" key="3">
    <source>
        <dbReference type="ARBA" id="ARBA00010763"/>
    </source>
</evidence>
<dbReference type="AlphaFoldDB" id="A0A7U4DPK5"/>
<dbReference type="Gene3D" id="2.170.190.11">
    <property type="entry name" value="Molybdopterin biosynthesis moea protein, domain 3"/>
    <property type="match status" value="1"/>
</dbReference>
<dbReference type="SUPFAM" id="SSF53218">
    <property type="entry name" value="Molybdenum cofactor biosynthesis proteins"/>
    <property type="match status" value="1"/>
</dbReference>
<dbReference type="Gene3D" id="2.40.340.10">
    <property type="entry name" value="MoeA, C-terminal, domain IV"/>
    <property type="match status" value="1"/>
</dbReference>
<protein>
    <recommendedName>
        <fullName evidence="6">Molybdopterin molybdenumtransferase</fullName>
        <ecNumber evidence="6">2.10.1.1</ecNumber>
    </recommendedName>
</protein>
<proteinExistence type="inferred from homology"/>
<reference evidence="8 9" key="1">
    <citation type="journal article" date="2011" name="Stand. Genomic Sci.">
        <title>Complete genome sequence of Desulfobulbus propionicus type strain (1pr3).</title>
        <authorList>
            <person name="Pagani I."/>
            <person name="Lapidus A."/>
            <person name="Nolan M."/>
            <person name="Lucas S."/>
            <person name="Hammon N."/>
            <person name="Deshpande S."/>
            <person name="Cheng J.F."/>
            <person name="Chertkov O."/>
            <person name="Davenport K."/>
            <person name="Tapia R."/>
            <person name="Han C."/>
            <person name="Goodwin L."/>
            <person name="Pitluck S."/>
            <person name="Liolios K."/>
            <person name="Mavromatis K."/>
            <person name="Ivanova N."/>
            <person name="Mikhailova N."/>
            <person name="Pati A."/>
            <person name="Chen A."/>
            <person name="Palaniappan K."/>
            <person name="Land M."/>
            <person name="Hauser L."/>
            <person name="Chang Y.J."/>
            <person name="Jeffries C.D."/>
            <person name="Detter J.C."/>
            <person name="Brambilla E."/>
            <person name="Kannan K.P."/>
            <person name="Djao O.D."/>
            <person name="Rohde M."/>
            <person name="Pukall R."/>
            <person name="Spring S."/>
            <person name="Goker M."/>
            <person name="Sikorski J."/>
            <person name="Woyke T."/>
            <person name="Bristow J."/>
            <person name="Eisen J.A."/>
            <person name="Markowitz V."/>
            <person name="Hugenholtz P."/>
            <person name="Kyrpides N.C."/>
            <person name="Klenk H.P."/>
        </authorList>
    </citation>
    <scope>NUCLEOTIDE SEQUENCE [LARGE SCALE GENOMIC DNA]</scope>
    <source>
        <strain evidence="9">ATCC 33891 / DSM 2032 / 1pr3</strain>
    </source>
</reference>
<dbReference type="SUPFAM" id="SSF63882">
    <property type="entry name" value="MoeA N-terminal region -like"/>
    <property type="match status" value="1"/>
</dbReference>